<evidence type="ECO:0000256" key="4">
    <source>
        <dbReference type="ARBA" id="ARBA00022692"/>
    </source>
</evidence>
<keyword evidence="3" id="KW-1003">Cell membrane</keyword>
<evidence type="ECO:0000256" key="2">
    <source>
        <dbReference type="ARBA" id="ARBA00007977"/>
    </source>
</evidence>
<accession>A0A0C1TQ65</accession>
<evidence type="ECO:0000313" key="9">
    <source>
        <dbReference type="Proteomes" id="UP000031433"/>
    </source>
</evidence>
<dbReference type="GO" id="GO:0005886">
    <property type="term" value="C:plasma membrane"/>
    <property type="evidence" value="ECO:0007669"/>
    <property type="project" value="UniProtKB-SubCell"/>
</dbReference>
<comment type="caution">
    <text evidence="8">The sequence shown here is derived from an EMBL/GenBank/DDBJ whole genome shotgun (WGS) entry which is preliminary data.</text>
</comment>
<feature type="transmembrane region" description="Helical" evidence="7">
    <location>
        <begin position="256"/>
        <end position="274"/>
    </location>
</feature>
<evidence type="ECO:0000313" key="8">
    <source>
        <dbReference type="EMBL" id="KIE41423.1"/>
    </source>
</evidence>
<feature type="transmembrane region" description="Helical" evidence="7">
    <location>
        <begin position="79"/>
        <end position="96"/>
    </location>
</feature>
<name>A0A0C1TQ65_9BACT</name>
<dbReference type="Pfam" id="PF03601">
    <property type="entry name" value="Cons_hypoth698"/>
    <property type="match status" value="1"/>
</dbReference>
<dbReference type="RefSeq" id="WP_039643159.1">
    <property type="nucleotide sequence ID" value="NZ_JXBL01000001.1"/>
</dbReference>
<evidence type="ECO:0000256" key="7">
    <source>
        <dbReference type="SAM" id="Phobius"/>
    </source>
</evidence>
<protein>
    <submittedName>
        <fullName evidence="8">Membrane protein</fullName>
    </submittedName>
</protein>
<feature type="transmembrane region" description="Helical" evidence="7">
    <location>
        <begin position="108"/>
        <end position="129"/>
    </location>
</feature>
<sequence>MDIDRLRKTLFVILLVLCATPWVGTAPALAMGVLFSLSVGNPWPQQTAHYSKMLLQISVVGLGFGLGLGEVIQTGKDSIWYSAVGIVCTLLLGSVLGKLFRTDKNTSALISFGTAICGGSAIAAMAPVLKAKDDEIAVALATVFTLNSVALLLFPLIGRWLQLDQNMFGVWSGLAIHDTSSVVGATSAYGALALTVGTTVKLTRAVWIAPVVMVVSLIKGGEQKVSIPLFIVGFMAAATLRTLLPMYEHYWGELAAIARQCLVMTLFMVGAGLSREVLRTVGIRPLVQAAILWVLVSALTLAALKELGVA</sequence>
<dbReference type="InterPro" id="IPR018383">
    <property type="entry name" value="UPF0324_pro"/>
</dbReference>
<dbReference type="EMBL" id="JXBL01000001">
    <property type="protein sequence ID" value="KIE41423.1"/>
    <property type="molecule type" value="Genomic_DNA"/>
</dbReference>
<evidence type="ECO:0000256" key="5">
    <source>
        <dbReference type="ARBA" id="ARBA00022989"/>
    </source>
</evidence>
<dbReference type="Proteomes" id="UP000031433">
    <property type="component" value="Unassembled WGS sequence"/>
</dbReference>
<evidence type="ECO:0000256" key="3">
    <source>
        <dbReference type="ARBA" id="ARBA00022475"/>
    </source>
</evidence>
<dbReference type="AlphaFoldDB" id="A0A0C1TQ65"/>
<keyword evidence="6 7" id="KW-0472">Membrane</keyword>
<comment type="similarity">
    <text evidence="2">Belongs to the UPF0324 family.</text>
</comment>
<feature type="transmembrane region" description="Helical" evidence="7">
    <location>
        <begin position="202"/>
        <end position="218"/>
    </location>
</feature>
<keyword evidence="4 7" id="KW-0812">Transmembrane</keyword>
<gene>
    <name evidence="8" type="ORF">SE37_01635</name>
</gene>
<comment type="subcellular location">
    <subcellularLocation>
        <location evidence="1">Cell membrane</location>
        <topology evidence="1">Multi-pass membrane protein</topology>
    </subcellularLocation>
</comment>
<proteinExistence type="inferred from homology"/>
<keyword evidence="9" id="KW-1185">Reference proteome</keyword>
<dbReference type="PANTHER" id="PTHR30106:SF1">
    <property type="entry name" value="UPF0324 MEMBRANE PROTEIN FN0533"/>
    <property type="match status" value="1"/>
</dbReference>
<feature type="transmembrane region" description="Helical" evidence="7">
    <location>
        <begin position="286"/>
        <end position="304"/>
    </location>
</feature>
<reference evidence="8 9" key="1">
    <citation type="submission" date="2015-01" db="EMBL/GenBank/DDBJ databases">
        <title>Genome sequence of the anaerobic bacterium Geobacter soli GSS01, a dissimilatory Fe(III) reducer from soil.</title>
        <authorList>
            <person name="Yang G."/>
            <person name="Zhou S."/>
        </authorList>
    </citation>
    <scope>NUCLEOTIDE SEQUENCE [LARGE SCALE GENOMIC DNA]</scope>
    <source>
        <strain evidence="8 9">GSS01</strain>
    </source>
</reference>
<feature type="transmembrane region" description="Helical" evidence="7">
    <location>
        <begin position="54"/>
        <end position="72"/>
    </location>
</feature>
<keyword evidence="5 7" id="KW-1133">Transmembrane helix</keyword>
<evidence type="ECO:0000256" key="6">
    <source>
        <dbReference type="ARBA" id="ARBA00023136"/>
    </source>
</evidence>
<evidence type="ECO:0000256" key="1">
    <source>
        <dbReference type="ARBA" id="ARBA00004651"/>
    </source>
</evidence>
<feature type="transmembrane region" description="Helical" evidence="7">
    <location>
        <begin position="136"/>
        <end position="157"/>
    </location>
</feature>
<feature type="transmembrane region" description="Helical" evidence="7">
    <location>
        <begin position="225"/>
        <end position="244"/>
    </location>
</feature>
<dbReference type="PANTHER" id="PTHR30106">
    <property type="entry name" value="INNER MEMBRANE PROTEIN YEIH-RELATED"/>
    <property type="match status" value="1"/>
</dbReference>
<organism evidence="8 9">
    <name type="scientific">Geobacter soli</name>
    <dbReference type="NCBI Taxonomy" id="1510391"/>
    <lineage>
        <taxon>Bacteria</taxon>
        <taxon>Pseudomonadati</taxon>
        <taxon>Thermodesulfobacteriota</taxon>
        <taxon>Desulfuromonadia</taxon>
        <taxon>Geobacterales</taxon>
        <taxon>Geobacteraceae</taxon>
        <taxon>Geobacter</taxon>
    </lineage>
</organism>